<name>A0A4R7W066_9PSEU</name>
<dbReference type="Proteomes" id="UP000294927">
    <property type="component" value="Unassembled WGS sequence"/>
</dbReference>
<feature type="transmembrane region" description="Helical" evidence="1">
    <location>
        <begin position="6"/>
        <end position="24"/>
    </location>
</feature>
<dbReference type="Pfam" id="PF13480">
    <property type="entry name" value="Acetyltransf_6"/>
    <property type="match status" value="1"/>
</dbReference>
<dbReference type="AlphaFoldDB" id="A0A4R7W066"/>
<accession>A0A4R7W066</accession>
<dbReference type="GO" id="GO:0016740">
    <property type="term" value="F:transferase activity"/>
    <property type="evidence" value="ECO:0007669"/>
    <property type="project" value="UniProtKB-KW"/>
</dbReference>
<dbReference type="Gene3D" id="3.40.630.30">
    <property type="match status" value="1"/>
</dbReference>
<protein>
    <submittedName>
        <fullName evidence="3">Acetyltransferase (GNAT) family protein</fullName>
    </submittedName>
</protein>
<reference evidence="3 4" key="1">
    <citation type="submission" date="2019-03" db="EMBL/GenBank/DDBJ databases">
        <title>Genomic Encyclopedia of Archaeal and Bacterial Type Strains, Phase II (KMG-II): from individual species to whole genera.</title>
        <authorList>
            <person name="Goeker M."/>
        </authorList>
    </citation>
    <scope>NUCLEOTIDE SEQUENCE [LARGE SCALE GENOMIC DNA]</scope>
    <source>
        <strain evidence="3 4">DSM 45499</strain>
    </source>
</reference>
<comment type="caution">
    <text evidence="3">The sequence shown here is derived from an EMBL/GenBank/DDBJ whole genome shotgun (WGS) entry which is preliminary data.</text>
</comment>
<proteinExistence type="predicted"/>
<keyword evidence="1" id="KW-1133">Transmembrane helix</keyword>
<evidence type="ECO:0000256" key="1">
    <source>
        <dbReference type="SAM" id="Phobius"/>
    </source>
</evidence>
<sequence length="464" mass="50601">MGVLKDAFVTLGALMGAFVTLGVLKDAFVTLGALKDAFVTLGALMGAFVTPGALKDAFLTLDVTKASFSASGRGGAGHGAGGAPVWVQSIVESWLPGASYVRWWVLLPRGRGLGMAVTGASSGEWVLVDEVPGEVRASCLYDSSAWLRGWERIGIEQRTRHAYVSAADEVLPLYETTLSPFWFGYELQCGLVGRFGNPVVFAGSPYSMYGKRGSIDRRLVEGAYATGMDWVRRGAAEVLVVPNLTSAGVDSWLDVAGPPVGTVHLERTYGIDVVGTFGDHLYRLDNKIRRDVERRLRRAGERGLRVRVLDGPTAHHLVADAFPLTVDTSDKNEWPALFDEAALHGMLDIPGAVLVAAQAGDRLLGVFFGFRRGDEVTYMCGGVDYASMREYSTYIALMYRATQWAYDNGMRRIEWGRDNYRFKERHGLDATELWAMVYAPTARPELATALNGMHATLHAYIQAA</sequence>
<evidence type="ECO:0000313" key="4">
    <source>
        <dbReference type="Proteomes" id="UP000294927"/>
    </source>
</evidence>
<keyword evidence="3" id="KW-0808">Transferase</keyword>
<dbReference type="InterPro" id="IPR038740">
    <property type="entry name" value="BioF2-like_GNAT_dom"/>
</dbReference>
<dbReference type="EMBL" id="SOCP01000003">
    <property type="protein sequence ID" value="TDV54917.1"/>
    <property type="molecule type" value="Genomic_DNA"/>
</dbReference>
<gene>
    <name evidence="3" type="ORF">CLV71_103158</name>
</gene>
<organism evidence="3 4">
    <name type="scientific">Actinophytocola oryzae</name>
    <dbReference type="NCBI Taxonomy" id="502181"/>
    <lineage>
        <taxon>Bacteria</taxon>
        <taxon>Bacillati</taxon>
        <taxon>Actinomycetota</taxon>
        <taxon>Actinomycetes</taxon>
        <taxon>Pseudonocardiales</taxon>
        <taxon>Pseudonocardiaceae</taxon>
    </lineage>
</organism>
<keyword evidence="4" id="KW-1185">Reference proteome</keyword>
<evidence type="ECO:0000259" key="2">
    <source>
        <dbReference type="Pfam" id="PF13480"/>
    </source>
</evidence>
<keyword evidence="1" id="KW-0812">Transmembrane</keyword>
<feature type="domain" description="BioF2-like acetyltransferase" evidence="2">
    <location>
        <begin position="287"/>
        <end position="424"/>
    </location>
</feature>
<dbReference type="InterPro" id="IPR016181">
    <property type="entry name" value="Acyl_CoA_acyltransferase"/>
</dbReference>
<evidence type="ECO:0000313" key="3">
    <source>
        <dbReference type="EMBL" id="TDV54917.1"/>
    </source>
</evidence>
<dbReference type="SUPFAM" id="SSF55729">
    <property type="entry name" value="Acyl-CoA N-acyltransferases (Nat)"/>
    <property type="match status" value="1"/>
</dbReference>
<keyword evidence="1" id="KW-0472">Membrane</keyword>